<dbReference type="GO" id="GO:0033615">
    <property type="term" value="P:mitochondrial proton-transporting ATP synthase complex assembly"/>
    <property type="evidence" value="ECO:0007669"/>
    <property type="project" value="TreeGrafter"/>
</dbReference>
<dbReference type="InterPro" id="IPR007849">
    <property type="entry name" value="ATP10"/>
</dbReference>
<feature type="compositionally biased region" description="Low complexity" evidence="1">
    <location>
        <begin position="125"/>
        <end position="147"/>
    </location>
</feature>
<keyword evidence="3" id="KW-1185">Reference proteome</keyword>
<feature type="region of interest" description="Disordered" evidence="1">
    <location>
        <begin position="33"/>
        <end position="89"/>
    </location>
</feature>
<dbReference type="AlphaFoldDB" id="A0AAN6JJS5"/>
<reference evidence="2" key="1">
    <citation type="journal article" date="2023" name="PhytoFront">
        <title>Draft Genome Resources of Seven Strains of Tilletia horrida, Causal Agent of Kernel Smut of Rice.</title>
        <authorList>
            <person name="Khanal S."/>
            <person name="Antony Babu S."/>
            <person name="Zhou X.G."/>
        </authorList>
    </citation>
    <scope>NUCLEOTIDE SEQUENCE</scope>
    <source>
        <strain evidence="2">TX3</strain>
    </source>
</reference>
<gene>
    <name evidence="2" type="primary">ATP10</name>
    <name evidence="2" type="ORF">OC842_004744</name>
</gene>
<sequence length="449" mass="45976">MAASLRIAAATASRAATARGGCALPVAAVAGARAASSSSSGSSSSSSSSSSSNPMPDPPERSQPAPAPAQAEAQAQAQATQQPSFATSASTLAAQAAAKPLPFLSSAPGFPFPPACIANAPTPPSSSSSPSSRTASLSSSPASSSTGTGTGTGTGAASGSTASTAKPSASSSKMQAREARIYAERKAIVAEATKGYFHDFHALRAHGGKTWRAPSSLIRAERARWWPDWTGRRLSDGSSLSTAQIMRGRTSVVSVLSSQASEEHVRSFVRPTVATFATHPGFQHVRINVQLSALRAFLLRIVFNSLRASVGAEAEKEAGLQGQGQGSGMQEAAERAQRTYFLCTAAPEVPARVLEMELEAARQRAAGGASPTSADAASSSSSATTSSGTSHSPGAEAFLRSALCLHNKHVGYVFLVDAECKIRWAGCAFAEEAEREALRACTGVLLARH</sequence>
<feature type="compositionally biased region" description="Low complexity" evidence="1">
    <location>
        <begin position="62"/>
        <end position="89"/>
    </location>
</feature>
<evidence type="ECO:0000256" key="1">
    <source>
        <dbReference type="SAM" id="MobiDB-lite"/>
    </source>
</evidence>
<dbReference type="PANTHER" id="PTHR28106:SF1">
    <property type="entry name" value="MITOCHONDRIAL ATPASE COMPLEX SUBUNIT ATP10"/>
    <property type="match status" value="1"/>
</dbReference>
<feature type="region of interest" description="Disordered" evidence="1">
    <location>
        <begin position="121"/>
        <end position="177"/>
    </location>
</feature>
<feature type="region of interest" description="Disordered" evidence="1">
    <location>
        <begin position="364"/>
        <end position="391"/>
    </location>
</feature>
<dbReference type="EMBL" id="JAPDMQ010000296">
    <property type="protein sequence ID" value="KAK0527795.1"/>
    <property type="molecule type" value="Genomic_DNA"/>
</dbReference>
<dbReference type="GO" id="GO:0005743">
    <property type="term" value="C:mitochondrial inner membrane"/>
    <property type="evidence" value="ECO:0007669"/>
    <property type="project" value="TreeGrafter"/>
</dbReference>
<dbReference type="Proteomes" id="UP001176521">
    <property type="component" value="Unassembled WGS sequence"/>
</dbReference>
<proteinExistence type="predicted"/>
<name>A0AAN6JJS5_9BASI</name>
<organism evidence="2 3">
    <name type="scientific">Tilletia horrida</name>
    <dbReference type="NCBI Taxonomy" id="155126"/>
    <lineage>
        <taxon>Eukaryota</taxon>
        <taxon>Fungi</taxon>
        <taxon>Dikarya</taxon>
        <taxon>Basidiomycota</taxon>
        <taxon>Ustilaginomycotina</taxon>
        <taxon>Exobasidiomycetes</taxon>
        <taxon>Tilletiales</taxon>
        <taxon>Tilletiaceae</taxon>
        <taxon>Tilletia</taxon>
    </lineage>
</organism>
<accession>A0AAN6JJS5</accession>
<dbReference type="PANTHER" id="PTHR28106">
    <property type="entry name" value="MITOCHONDRIAL ATPASE COMPLEX SUBUNIT ATP10"/>
    <property type="match status" value="1"/>
</dbReference>
<protein>
    <submittedName>
        <fullName evidence="2">Mitochondrial ATPase complex subunit atp10</fullName>
    </submittedName>
</protein>
<comment type="caution">
    <text evidence="2">The sequence shown here is derived from an EMBL/GenBank/DDBJ whole genome shotgun (WGS) entry which is preliminary data.</text>
</comment>
<feature type="compositionally biased region" description="Low complexity" evidence="1">
    <location>
        <begin position="365"/>
        <end position="391"/>
    </location>
</feature>
<evidence type="ECO:0000313" key="3">
    <source>
        <dbReference type="Proteomes" id="UP001176521"/>
    </source>
</evidence>
<feature type="compositionally biased region" description="Low complexity" evidence="1">
    <location>
        <begin position="157"/>
        <end position="172"/>
    </location>
</feature>
<feature type="compositionally biased region" description="Low complexity" evidence="1">
    <location>
        <begin position="33"/>
        <end position="52"/>
    </location>
</feature>
<dbReference type="Pfam" id="PF05176">
    <property type="entry name" value="ATP-synt_10"/>
    <property type="match status" value="2"/>
</dbReference>
<evidence type="ECO:0000313" key="2">
    <source>
        <dbReference type="EMBL" id="KAK0527795.1"/>
    </source>
</evidence>